<evidence type="ECO:0000313" key="2">
    <source>
        <dbReference type="EMBL" id="MBB6629571.1"/>
    </source>
</evidence>
<gene>
    <name evidence="2" type="ORF">H5V45_19780</name>
</gene>
<reference evidence="2 3" key="1">
    <citation type="submission" date="2020-08" db="EMBL/GenBank/DDBJ databases">
        <authorList>
            <person name="Seo M.-J."/>
        </authorList>
    </citation>
    <scope>NUCLEOTIDE SEQUENCE [LARGE SCALE GENOMIC DNA]</scope>
    <source>
        <strain evidence="2 3">KIGAM211</strain>
    </source>
</reference>
<keyword evidence="1" id="KW-0812">Transmembrane</keyword>
<keyword evidence="1" id="KW-0472">Membrane</keyword>
<name>A0A7X0RJP6_9ACTN</name>
<dbReference type="AlphaFoldDB" id="A0A7X0RJP6"/>
<keyword evidence="3" id="KW-1185">Reference proteome</keyword>
<dbReference type="Proteomes" id="UP000523955">
    <property type="component" value="Unassembled WGS sequence"/>
</dbReference>
<dbReference type="EMBL" id="JACKXE010000002">
    <property type="protein sequence ID" value="MBB6629571.1"/>
    <property type="molecule type" value="Genomic_DNA"/>
</dbReference>
<evidence type="ECO:0000313" key="3">
    <source>
        <dbReference type="Proteomes" id="UP000523955"/>
    </source>
</evidence>
<keyword evidence="1" id="KW-1133">Transmembrane helix</keyword>
<feature type="transmembrane region" description="Helical" evidence="1">
    <location>
        <begin position="72"/>
        <end position="90"/>
    </location>
</feature>
<organism evidence="2 3">
    <name type="scientific">Nocardioides luti</name>
    <dbReference type="NCBI Taxonomy" id="2761101"/>
    <lineage>
        <taxon>Bacteria</taxon>
        <taxon>Bacillati</taxon>
        <taxon>Actinomycetota</taxon>
        <taxon>Actinomycetes</taxon>
        <taxon>Propionibacteriales</taxon>
        <taxon>Nocardioidaceae</taxon>
        <taxon>Nocardioides</taxon>
    </lineage>
</organism>
<feature type="transmembrane region" description="Helical" evidence="1">
    <location>
        <begin position="110"/>
        <end position="128"/>
    </location>
</feature>
<dbReference type="RefSeq" id="WP_185254892.1">
    <property type="nucleotide sequence ID" value="NZ_JACKXE010000002.1"/>
</dbReference>
<proteinExistence type="predicted"/>
<evidence type="ECO:0000256" key="1">
    <source>
        <dbReference type="SAM" id="Phobius"/>
    </source>
</evidence>
<feature type="transmembrane region" description="Helical" evidence="1">
    <location>
        <begin position="34"/>
        <end position="60"/>
    </location>
</feature>
<comment type="caution">
    <text evidence="2">The sequence shown here is derived from an EMBL/GenBank/DDBJ whole genome shotgun (WGS) entry which is preliminary data.</text>
</comment>
<accession>A0A7X0RJP6</accession>
<protein>
    <submittedName>
        <fullName evidence="2">Uncharacterized protein</fullName>
    </submittedName>
</protein>
<sequence length="150" mass="15456">MTGRLAVGALGVLAGAYGAWLLLSRQDLTQLTSAAVWLAGGVVVHDFVLAPVVLVLVLLAGRVLPRHAHAPAAVVLVVLGAVSLLAVPVLGRFGARPDNPTLLDRSYGTGWLVLVALVLLLAVVATLVRRSRHRRTTPSGGSGGTRPGGR</sequence>